<organism evidence="1 2">
    <name type="scientific">Brevundimonas vesicularis</name>
    <name type="common">Pseudomonas vesicularis</name>
    <dbReference type="NCBI Taxonomy" id="41276"/>
    <lineage>
        <taxon>Bacteria</taxon>
        <taxon>Pseudomonadati</taxon>
        <taxon>Pseudomonadota</taxon>
        <taxon>Alphaproteobacteria</taxon>
        <taxon>Caulobacterales</taxon>
        <taxon>Caulobacteraceae</taxon>
        <taxon>Brevundimonas</taxon>
    </lineage>
</organism>
<evidence type="ECO:0000313" key="1">
    <source>
        <dbReference type="EMBL" id="MDX2334598.1"/>
    </source>
</evidence>
<gene>
    <name evidence="1" type="ORF">NJD11_06555</name>
</gene>
<accession>A0ABU4KNK5</accession>
<dbReference type="Gene3D" id="1.10.10.60">
    <property type="entry name" value="Homeodomain-like"/>
    <property type="match status" value="1"/>
</dbReference>
<dbReference type="Proteomes" id="UP001272940">
    <property type="component" value="Unassembled WGS sequence"/>
</dbReference>
<evidence type="ECO:0008006" key="3">
    <source>
        <dbReference type="Google" id="ProtNLM"/>
    </source>
</evidence>
<comment type="caution">
    <text evidence="1">The sequence shown here is derived from an EMBL/GenBank/DDBJ whole genome shotgun (WGS) entry which is preliminary data.</text>
</comment>
<evidence type="ECO:0000313" key="2">
    <source>
        <dbReference type="Proteomes" id="UP001272940"/>
    </source>
</evidence>
<protein>
    <recommendedName>
        <fullName evidence="3">Terminase small subunit protein</fullName>
    </recommendedName>
</protein>
<dbReference type="InterPro" id="IPR048683">
    <property type="entry name" value="Sf6_terminase"/>
</dbReference>
<keyword evidence="2" id="KW-1185">Reference proteome</keyword>
<dbReference type="Pfam" id="PF20901">
    <property type="entry name" value="Sf6_terminase"/>
    <property type="match status" value="1"/>
</dbReference>
<name>A0ABU4KNK5_BREVE</name>
<dbReference type="EMBL" id="JAMYEC010000003">
    <property type="protein sequence ID" value="MDX2334598.1"/>
    <property type="molecule type" value="Genomic_DNA"/>
</dbReference>
<reference evidence="1 2" key="1">
    <citation type="journal article" date="2023" name="FEMS Microbes">
        <title>Whole genomes of deep-sea sponge-associated bacteria exhibit high novel natural product potential.</title>
        <authorList>
            <person name="Hesketh-Best P.J."/>
            <person name="January G.G."/>
            <person name="Koch M.J."/>
            <person name="Warburton P.J."/>
            <person name="Howell K.L."/>
            <person name="Upton M."/>
        </authorList>
    </citation>
    <scope>NUCLEOTIDE SEQUENCE [LARGE SCALE GENOMIC DNA]</scope>
    <source>
        <strain evidence="1 2">PC206-O</strain>
    </source>
</reference>
<proteinExistence type="predicted"/>
<dbReference type="RefSeq" id="WP_319078592.1">
    <property type="nucleotide sequence ID" value="NZ_JAMYEC010000003.1"/>
</dbReference>
<sequence length="153" mass="16784">MARPSLFNEAIANEICERIADGDSLRFICEGDDFPERRTVFRWLANPEHEAFRRQYALAREASADADDDDIRHYSRRAAQGKIEPAAARAAIDGLKWSAGKRKPKVYGDATTLKHTGPNGGPVEYTNMTEAEIDARLAALAGGSEPAPPTPED</sequence>